<dbReference type="Pfam" id="PF13649">
    <property type="entry name" value="Methyltransf_25"/>
    <property type="match status" value="1"/>
</dbReference>
<dbReference type="STRING" id="574566.I0YRQ7"/>
<feature type="domain" description="Nudix hydrolase" evidence="2">
    <location>
        <begin position="269"/>
        <end position="417"/>
    </location>
</feature>
<dbReference type="SUPFAM" id="SSF55811">
    <property type="entry name" value="Nudix"/>
    <property type="match status" value="2"/>
</dbReference>
<dbReference type="Proteomes" id="UP000007264">
    <property type="component" value="Unassembled WGS sequence"/>
</dbReference>
<reference evidence="3 4" key="1">
    <citation type="journal article" date="2012" name="Genome Biol.">
        <title>The genome of the polar eukaryotic microalga coccomyxa subellipsoidea reveals traits of cold adaptation.</title>
        <authorList>
            <person name="Blanc G."/>
            <person name="Agarkova I."/>
            <person name="Grimwood J."/>
            <person name="Kuo A."/>
            <person name="Brueggeman A."/>
            <person name="Dunigan D."/>
            <person name="Gurnon J."/>
            <person name="Ladunga I."/>
            <person name="Lindquist E."/>
            <person name="Lucas S."/>
            <person name="Pangilinan J."/>
            <person name="Proschold T."/>
            <person name="Salamov A."/>
            <person name="Schmutz J."/>
            <person name="Weeks D."/>
            <person name="Yamada T."/>
            <person name="Claverie J.M."/>
            <person name="Grigoriev I."/>
            <person name="Van Etten J."/>
            <person name="Lomsadze A."/>
            <person name="Borodovsky M."/>
        </authorList>
    </citation>
    <scope>NUCLEOTIDE SEQUENCE [LARGE SCALE GENOMIC DNA]</scope>
    <source>
        <strain evidence="3 4">C-169</strain>
    </source>
</reference>
<keyword evidence="3" id="KW-0489">Methyltransferase</keyword>
<protein>
    <submittedName>
        <fullName evidence="3">S-adenosyl-L-methionine-dependent methyltransferase</fullName>
    </submittedName>
</protein>
<dbReference type="CDD" id="cd02440">
    <property type="entry name" value="AdoMet_MTases"/>
    <property type="match status" value="1"/>
</dbReference>
<dbReference type="GeneID" id="17039058"/>
<comment type="caution">
    <text evidence="3">The sequence shown here is derived from an EMBL/GenBank/DDBJ whole genome shotgun (WGS) entry which is preliminary data.</text>
</comment>
<dbReference type="GO" id="GO:0008168">
    <property type="term" value="F:methyltransferase activity"/>
    <property type="evidence" value="ECO:0007669"/>
    <property type="project" value="UniProtKB-KW"/>
</dbReference>
<keyword evidence="1" id="KW-0472">Membrane</keyword>
<dbReference type="OrthoDB" id="2013972at2759"/>
<dbReference type="PANTHER" id="PTHR42912:SF80">
    <property type="entry name" value="METHYLTRANSFERASE DOMAIN-CONTAINING PROTEIN"/>
    <property type="match status" value="1"/>
</dbReference>
<dbReference type="SUPFAM" id="SSF53335">
    <property type="entry name" value="S-adenosyl-L-methionine-dependent methyltransferases"/>
    <property type="match status" value="1"/>
</dbReference>
<organism evidence="3 4">
    <name type="scientific">Coccomyxa subellipsoidea (strain C-169)</name>
    <name type="common">Green microalga</name>
    <dbReference type="NCBI Taxonomy" id="574566"/>
    <lineage>
        <taxon>Eukaryota</taxon>
        <taxon>Viridiplantae</taxon>
        <taxon>Chlorophyta</taxon>
        <taxon>core chlorophytes</taxon>
        <taxon>Trebouxiophyceae</taxon>
        <taxon>Trebouxiophyceae incertae sedis</taxon>
        <taxon>Coccomyxaceae</taxon>
        <taxon>Coccomyxa</taxon>
        <taxon>Coccomyxa subellipsoidea</taxon>
    </lineage>
</organism>
<dbReference type="InterPro" id="IPR000086">
    <property type="entry name" value="NUDIX_hydrolase_dom"/>
</dbReference>
<dbReference type="InterPro" id="IPR029063">
    <property type="entry name" value="SAM-dependent_MTases_sf"/>
</dbReference>
<evidence type="ECO:0000256" key="1">
    <source>
        <dbReference type="SAM" id="Phobius"/>
    </source>
</evidence>
<dbReference type="EMBL" id="AGSI01000013">
    <property type="protein sequence ID" value="EIE21076.1"/>
    <property type="molecule type" value="Genomic_DNA"/>
</dbReference>
<gene>
    <name evidence="3" type="ORF">COCSUDRAFT_48266</name>
</gene>
<feature type="transmembrane region" description="Helical" evidence="1">
    <location>
        <begin position="56"/>
        <end position="77"/>
    </location>
</feature>
<evidence type="ECO:0000313" key="4">
    <source>
        <dbReference type="Proteomes" id="UP000007264"/>
    </source>
</evidence>
<dbReference type="AlphaFoldDB" id="I0YRQ7"/>
<dbReference type="CDD" id="cd02883">
    <property type="entry name" value="NUDIX_Hydrolase"/>
    <property type="match status" value="2"/>
</dbReference>
<evidence type="ECO:0000313" key="3">
    <source>
        <dbReference type="EMBL" id="EIE21076.1"/>
    </source>
</evidence>
<dbReference type="InterPro" id="IPR041698">
    <property type="entry name" value="Methyltransf_25"/>
</dbReference>
<keyword evidence="1" id="KW-0812">Transmembrane</keyword>
<dbReference type="KEGG" id="csl:COCSUDRAFT_48266"/>
<name>I0YRQ7_COCSC</name>
<accession>I0YRQ7</accession>
<dbReference type="InterPro" id="IPR050508">
    <property type="entry name" value="Methyltransf_Superfamily"/>
</dbReference>
<dbReference type="Gene3D" id="3.90.79.10">
    <property type="entry name" value="Nucleoside Triphosphate Pyrophosphohydrolase"/>
    <property type="match status" value="2"/>
</dbReference>
<dbReference type="Gene3D" id="3.40.50.150">
    <property type="entry name" value="Vaccinia Virus protein VP39"/>
    <property type="match status" value="1"/>
</dbReference>
<dbReference type="PROSITE" id="PS51462">
    <property type="entry name" value="NUDIX"/>
    <property type="match status" value="2"/>
</dbReference>
<keyword evidence="3" id="KW-0808">Transferase</keyword>
<dbReference type="InterPro" id="IPR015797">
    <property type="entry name" value="NUDIX_hydrolase-like_dom_sf"/>
</dbReference>
<keyword evidence="4" id="KW-1185">Reference proteome</keyword>
<proteinExistence type="predicted"/>
<evidence type="ECO:0000259" key="2">
    <source>
        <dbReference type="PROSITE" id="PS51462"/>
    </source>
</evidence>
<sequence length="736" mass="79694">MSSSCAKRMSNSVVYASLETEKDDLGPDGEDELITEADLEGGYEQAQSRTGLKRSIACAVSVVLLSIACIGAVVFLLHNKSMDMDKGVEKRGAGLFLVSGSEVLLLRRNSKHNDNTWGLPGGNVEAGDPHLQATAMREATEEMGTVPACNVTGQILTFRGKKKQKAYTVFICEMAPAARAVFKPKLNDEHREARWWPLAALPPKGQLHPVVATLLEDPGAQRQLVAALPGGMVPASNSTAGPGTLKSLDAGVSGADVAGDERVDKRGAGLMLASTCSLLRDIHIIKLSFTEMWRNRDGDKVMLMRKVGKHGPGKWGLPGGSADSKDADDLATAEREAKEEVGGVPAHEVKGHIVIKRKGKHGVKLHTVFIATVASGASAAFQPSTNKDHLEVNWVPLSEAVALQPAQLHPVLAEVLSADHKAELQAALGVPVAVNAAISIKPLFAVMKLAAKQVLKSTAEKNGIPWDSTVQQLQNTPEVFSIREELEDKALEYPDYYLQKFHAYDEGNLNWLAAFEVESATYSMALRTFPDQPLTPEQAHAQLRGNIHEAIQDFSRQRGARQVHDALDLGCSAGLSTRALAEAFPAAQITGLDLSPHFLAVAEYRERKRKAEGESRRICYVHANLEDTRLPSASFDLVSSSFTIHELPPQAICALIAEARRLLRPGGVLLLADNNPRSKTIQNLPPALFTLMKSTEPWSDLYYAMDVEAAMRDAGFVHVETREADHRHRAVLGLAA</sequence>
<feature type="domain" description="Nudix hydrolase" evidence="2">
    <location>
        <begin position="88"/>
        <end position="220"/>
    </location>
</feature>
<dbReference type="eggNOG" id="ENOG502RRD0">
    <property type="taxonomic scope" value="Eukaryota"/>
</dbReference>
<dbReference type="GO" id="GO:0032259">
    <property type="term" value="P:methylation"/>
    <property type="evidence" value="ECO:0007669"/>
    <property type="project" value="UniProtKB-KW"/>
</dbReference>
<dbReference type="RefSeq" id="XP_005645620.1">
    <property type="nucleotide sequence ID" value="XM_005645563.1"/>
</dbReference>
<dbReference type="PANTHER" id="PTHR42912">
    <property type="entry name" value="METHYLTRANSFERASE"/>
    <property type="match status" value="1"/>
</dbReference>
<dbReference type="Pfam" id="PF00293">
    <property type="entry name" value="NUDIX"/>
    <property type="match status" value="2"/>
</dbReference>
<keyword evidence="1" id="KW-1133">Transmembrane helix</keyword>